<proteinExistence type="predicted"/>
<dbReference type="Proteomes" id="UP001415857">
    <property type="component" value="Unassembled WGS sequence"/>
</dbReference>
<organism evidence="1 2">
    <name type="scientific">Liquidambar formosana</name>
    <name type="common">Formosan gum</name>
    <dbReference type="NCBI Taxonomy" id="63359"/>
    <lineage>
        <taxon>Eukaryota</taxon>
        <taxon>Viridiplantae</taxon>
        <taxon>Streptophyta</taxon>
        <taxon>Embryophyta</taxon>
        <taxon>Tracheophyta</taxon>
        <taxon>Spermatophyta</taxon>
        <taxon>Magnoliopsida</taxon>
        <taxon>eudicotyledons</taxon>
        <taxon>Gunneridae</taxon>
        <taxon>Pentapetalae</taxon>
        <taxon>Saxifragales</taxon>
        <taxon>Altingiaceae</taxon>
        <taxon>Liquidambar</taxon>
    </lineage>
</organism>
<comment type="caution">
    <text evidence="1">The sequence shown here is derived from an EMBL/GenBank/DDBJ whole genome shotgun (WGS) entry which is preliminary data.</text>
</comment>
<accession>A0AAP0ND97</accession>
<sequence length="50" mass="5280">MGASSSTEQVSAEQREFETLAASTGPVPMLQKAFSRLADPQTNLVPIACL</sequence>
<name>A0AAP0ND97_LIQFO</name>
<reference evidence="1 2" key="1">
    <citation type="journal article" date="2024" name="Plant J.">
        <title>Genome sequences and population genomics reveal climatic adaptation and genomic divergence between two closely related sweetgum species.</title>
        <authorList>
            <person name="Xu W.Q."/>
            <person name="Ren C.Q."/>
            <person name="Zhang X.Y."/>
            <person name="Comes H.P."/>
            <person name="Liu X.H."/>
            <person name="Li Y.G."/>
            <person name="Kettle C.J."/>
            <person name="Jalonen R."/>
            <person name="Gaisberger H."/>
            <person name="Ma Y.Z."/>
            <person name="Qiu Y.X."/>
        </authorList>
    </citation>
    <scope>NUCLEOTIDE SEQUENCE [LARGE SCALE GENOMIC DNA]</scope>
    <source>
        <strain evidence="1">Hangzhou</strain>
    </source>
</reference>
<dbReference type="EMBL" id="JBBPBK010000014">
    <property type="protein sequence ID" value="KAK9270101.1"/>
    <property type="molecule type" value="Genomic_DNA"/>
</dbReference>
<evidence type="ECO:0000313" key="1">
    <source>
        <dbReference type="EMBL" id="KAK9270101.1"/>
    </source>
</evidence>
<dbReference type="AlphaFoldDB" id="A0AAP0ND97"/>
<gene>
    <name evidence="1" type="ORF">L1049_025675</name>
</gene>
<evidence type="ECO:0000313" key="2">
    <source>
        <dbReference type="Proteomes" id="UP001415857"/>
    </source>
</evidence>
<keyword evidence="2" id="KW-1185">Reference proteome</keyword>
<protein>
    <submittedName>
        <fullName evidence="1">Uncharacterized protein</fullName>
    </submittedName>
</protein>